<dbReference type="InterPro" id="IPR001173">
    <property type="entry name" value="Glyco_trans_2-like"/>
</dbReference>
<gene>
    <name evidence="2" type="ORF">HFZ78_01715</name>
</gene>
<evidence type="ECO:0000313" key="2">
    <source>
        <dbReference type="EMBL" id="QIZ05618.1"/>
    </source>
</evidence>
<sequence>MNKQEILTRLEEIQQLKKKVKIMITPTIAPKTNGMLLSRQKFKNGISVIIPTYKGEKVIMKVLDSLYNQTLKKELFDVIIIINGEKDSTESLVNDFINKNQIQNITLLYSSKASASSSRNVGIQHAEREYTVFLDDDDYVSSNFLEEMLNLAQPDTSVVTQIVNIDEQGNADHSNAINKQIINAEKNPENTLATLNMVATINACKLVPTRCLKEIQYDVNLRSGEDVVFFTELFVKNDLKFNVIPINKQAIYFRVLRNNSVSRQEMTFDFFVSQRLAVIKCLDQLISQTTDVNKKTFIKQKINAQTTFINRYLKENLTDREKAVNEIKMQNLSYMPYSIVNRGLADKLIIAYCFPPYVDTSGNVMAKRIRDMKEVVDVVYNKMDKVREKDLKLNYLIDDLIEERIEIPTYPSFSNWKAIDDFCNHGMEKIDKSKKYKEVYSRAMWPGSHFLAYQYKMLNPKVKWVAEFSDPILLDIHGKKRESKIEDANFIKKANKLIGKKHKLQPVNDTNLFFWCEYLPYLFADELIFTNEHQLKYMLESFPIKGARKIIKRKAKISPQPTLPKEFYYLKESNYSLDQDKANIAYFGTFYQTRNLDDLFAGLEKVNDELRKHINLHIFTANPAPLLEELKGSKLEENVKVNPYASYYEFLNLTTSFDCLVVNDAKTKDSKPINPYLPSKLSDYIGSDTNIWGIYEENSILSHHELPYKSELGNIEQAALVFEQIVTNKKNLKAEV</sequence>
<name>A0A6H1NWH4_PRIMG</name>
<dbReference type="Pfam" id="PF00535">
    <property type="entry name" value="Glycos_transf_2"/>
    <property type="match status" value="1"/>
</dbReference>
<proteinExistence type="predicted"/>
<dbReference type="CDD" id="cd00761">
    <property type="entry name" value="Glyco_tranf_GTA_type"/>
    <property type="match status" value="1"/>
</dbReference>
<dbReference type="GO" id="GO:0016740">
    <property type="term" value="F:transferase activity"/>
    <property type="evidence" value="ECO:0007669"/>
    <property type="project" value="UniProtKB-KW"/>
</dbReference>
<dbReference type="PANTHER" id="PTHR43685">
    <property type="entry name" value="GLYCOSYLTRANSFERASE"/>
    <property type="match status" value="1"/>
</dbReference>
<organism evidence="2 3">
    <name type="scientific">Priestia megaterium</name>
    <name type="common">Bacillus megaterium</name>
    <dbReference type="NCBI Taxonomy" id="1404"/>
    <lineage>
        <taxon>Bacteria</taxon>
        <taxon>Bacillati</taxon>
        <taxon>Bacillota</taxon>
        <taxon>Bacilli</taxon>
        <taxon>Bacillales</taxon>
        <taxon>Bacillaceae</taxon>
        <taxon>Priestia</taxon>
    </lineage>
</organism>
<reference evidence="2 3" key="2">
    <citation type="submission" date="2020-04" db="EMBL/GenBank/DDBJ databases">
        <authorList>
            <person name="Fomenkov A."/>
            <person name="Anton B.P."/>
            <person name="Roberts R.J."/>
        </authorList>
    </citation>
    <scope>NUCLEOTIDE SEQUENCE [LARGE SCALE GENOMIC DNA]</scope>
    <source>
        <strain evidence="2 3">S2</strain>
    </source>
</reference>
<reference evidence="2 3" key="1">
    <citation type="submission" date="2020-04" db="EMBL/GenBank/DDBJ databases">
        <title>Genome-Wide Identification of 5-Methylcytosine Sites in Bacterial Genomes By High-Throughput Sequencing of MspJI Restriction Fragments.</title>
        <authorList>
            <person name="Wu V."/>
        </authorList>
    </citation>
    <scope>NUCLEOTIDE SEQUENCE [LARGE SCALE GENOMIC DNA]</scope>
    <source>
        <strain evidence="2 3">S2</strain>
    </source>
</reference>
<protein>
    <submittedName>
        <fullName evidence="2">Glycosyltransferase</fullName>
    </submittedName>
</protein>
<dbReference type="SUPFAM" id="SSF53756">
    <property type="entry name" value="UDP-Glycosyltransferase/glycogen phosphorylase"/>
    <property type="match status" value="1"/>
</dbReference>
<dbReference type="Proteomes" id="UP000501868">
    <property type="component" value="Chromosome"/>
</dbReference>
<dbReference type="InterPro" id="IPR050834">
    <property type="entry name" value="Glycosyltransf_2"/>
</dbReference>
<accession>A0A6H1NWH4</accession>
<keyword evidence="2" id="KW-0808">Transferase</keyword>
<evidence type="ECO:0000313" key="3">
    <source>
        <dbReference type="Proteomes" id="UP000501868"/>
    </source>
</evidence>
<dbReference type="PANTHER" id="PTHR43685:SF2">
    <property type="entry name" value="GLYCOSYLTRANSFERASE 2-LIKE DOMAIN-CONTAINING PROTEIN"/>
    <property type="match status" value="1"/>
</dbReference>
<feature type="domain" description="Glycosyltransferase 2-like" evidence="1">
    <location>
        <begin position="47"/>
        <end position="175"/>
    </location>
</feature>
<evidence type="ECO:0000259" key="1">
    <source>
        <dbReference type="Pfam" id="PF00535"/>
    </source>
</evidence>
<dbReference type="InterPro" id="IPR029044">
    <property type="entry name" value="Nucleotide-diphossugar_trans"/>
</dbReference>
<dbReference type="EMBL" id="CP051128">
    <property type="protein sequence ID" value="QIZ05618.1"/>
    <property type="molecule type" value="Genomic_DNA"/>
</dbReference>
<dbReference type="Gene3D" id="3.90.550.10">
    <property type="entry name" value="Spore Coat Polysaccharide Biosynthesis Protein SpsA, Chain A"/>
    <property type="match status" value="1"/>
</dbReference>
<dbReference type="SUPFAM" id="SSF53448">
    <property type="entry name" value="Nucleotide-diphospho-sugar transferases"/>
    <property type="match status" value="1"/>
</dbReference>
<dbReference type="AlphaFoldDB" id="A0A6H1NWH4"/>